<gene>
    <name evidence="2" type="ORF">H4683_003937</name>
</gene>
<dbReference type="InterPro" id="IPR038344">
    <property type="entry name" value="EF-G_N_sf"/>
</dbReference>
<reference evidence="2" key="1">
    <citation type="submission" date="2020-10" db="EMBL/GenBank/DDBJ databases">
        <title>Genomic Encyclopedia of Type Strains, Phase IV (KMG-IV): sequencing the most valuable type-strain genomes for metagenomic binning, comparative biology and taxonomic classification.</title>
        <authorList>
            <person name="Goeker M."/>
        </authorList>
    </citation>
    <scope>NUCLEOTIDE SEQUENCE</scope>
    <source>
        <strain evidence="2">DSM 13886</strain>
    </source>
</reference>
<name>A0A927MT03_9BACL</name>
<accession>A0A927MT03</accession>
<sequence>MLKLFIENHQFNTIKYHALQIVNACKSSISNDVIFAVKYSGLEKIKEQFRELSKYESELLERIIQIDSSESCEKFLNELEIFRKGIKKISEKELKKLFPKKRKINVPKYLLNSNDKISFFSWDDIGLKKRFLLYQLNGEYIGVEGTYSSTSHDSFCYFCRMKNKVNLVAFLSKAKSKNPDYYKIISQYICLDIEECNAQIKNLSHLENLLYKLLKNDL</sequence>
<evidence type="ECO:0000313" key="2">
    <source>
        <dbReference type="EMBL" id="MBE1556811.1"/>
    </source>
</evidence>
<dbReference type="Proteomes" id="UP000658225">
    <property type="component" value="Unassembled WGS sequence"/>
</dbReference>
<dbReference type="Pfam" id="PF07299">
    <property type="entry name" value="EF-G-binding_N"/>
    <property type="match status" value="1"/>
</dbReference>
<comment type="caution">
    <text evidence="2">The sequence shown here is derived from an EMBL/GenBank/DDBJ whole genome shotgun (WGS) entry which is preliminary data.</text>
</comment>
<dbReference type="EMBL" id="JADBEL010000037">
    <property type="protein sequence ID" value="MBE1556811.1"/>
    <property type="molecule type" value="Genomic_DNA"/>
</dbReference>
<proteinExistence type="predicted"/>
<organism evidence="2 3">
    <name type="scientific">Sporosarcina limicola</name>
    <dbReference type="NCBI Taxonomy" id="34101"/>
    <lineage>
        <taxon>Bacteria</taxon>
        <taxon>Bacillati</taxon>
        <taxon>Bacillota</taxon>
        <taxon>Bacilli</taxon>
        <taxon>Bacillales</taxon>
        <taxon>Caryophanaceae</taxon>
        <taxon>Sporosarcina</taxon>
    </lineage>
</organism>
<dbReference type="InterPro" id="IPR010841">
    <property type="entry name" value="EF-G-binding_N"/>
</dbReference>
<evidence type="ECO:0000313" key="3">
    <source>
        <dbReference type="Proteomes" id="UP000658225"/>
    </source>
</evidence>
<dbReference type="Gene3D" id="1.20.1280.250">
    <property type="match status" value="1"/>
</dbReference>
<dbReference type="RefSeq" id="WP_192600425.1">
    <property type="nucleotide sequence ID" value="NZ_JADBEL010000037.1"/>
</dbReference>
<dbReference type="CDD" id="cd16342">
    <property type="entry name" value="FusC_FusB"/>
    <property type="match status" value="1"/>
</dbReference>
<feature type="domain" description="Elongation factor G-binding protein N-terminal" evidence="1">
    <location>
        <begin position="5"/>
        <end position="83"/>
    </location>
</feature>
<protein>
    <recommendedName>
        <fullName evidence="1">Elongation factor G-binding protein N-terminal domain-containing protein</fullName>
    </recommendedName>
</protein>
<evidence type="ECO:0000259" key="1">
    <source>
        <dbReference type="Pfam" id="PF07299"/>
    </source>
</evidence>
<dbReference type="AlphaFoldDB" id="A0A927MT03"/>
<keyword evidence="3" id="KW-1185">Reference proteome</keyword>